<dbReference type="Proteomes" id="UP000673691">
    <property type="component" value="Unassembled WGS sequence"/>
</dbReference>
<gene>
    <name evidence="3" type="ORF">BJ554DRAFT_1172</name>
</gene>
<organism evidence="3 4">
    <name type="scientific">Olpidium bornovanus</name>
    <dbReference type="NCBI Taxonomy" id="278681"/>
    <lineage>
        <taxon>Eukaryota</taxon>
        <taxon>Fungi</taxon>
        <taxon>Fungi incertae sedis</taxon>
        <taxon>Olpidiomycota</taxon>
        <taxon>Olpidiomycotina</taxon>
        <taxon>Olpidiomycetes</taxon>
        <taxon>Olpidiales</taxon>
        <taxon>Olpidiaceae</taxon>
        <taxon>Olpidium</taxon>
    </lineage>
</organism>
<evidence type="ECO:0000313" key="4">
    <source>
        <dbReference type="Proteomes" id="UP000673691"/>
    </source>
</evidence>
<dbReference type="OrthoDB" id="3344688at2759"/>
<sequence>ATPVDDDDDNEDFHEAQEEATTTTATLRRSQRERRPLSAWSTTFRKSEEYQRAAWRSLLLWDAEAVQNDDAAQISFALCFAGSEGTEPRNYDEAQKSPVWREAIDWELAAHAAHGTWDPKAVPLPAGRFAISCKWIFKAQRHADGSFKKYKARLVARGFTQLTGVDFTETFAPVMRLATLRVCLALTVEKRLVMSGADVATAYLNSDLEEELYLAAPPGTTVPDRHALRLRGPIYGLTQAVRAWVARWERALAKQKFQRLRSDPGAFVDEERLTWVLTWVDDLDDADYRSKNFARGRDRLQEIEKAFSVEFRINAGPLSSLLGLRVRTDDDSVPTSISINQTAYLLATNNSARVDTKRYKELVGSLLFVAMGTRPDIAFIVGYIRRHQSDPRQADWDASLRVLQYLRITMDWALTFKNTEVEYIAFAEGCKEALWLRQLLVELGEKAISIGVTDDSRGAQALAQNPVHHQRSKHIDVRWHFVRNVIAQKQVTIVDGRSADMVADVLTKILDKGRHEKHARGMDFDSSRCARCGGALAVNC</sequence>
<keyword evidence="4" id="KW-1185">Reference proteome</keyword>
<protein>
    <submittedName>
        <fullName evidence="3">Reverse transcriptase (RNA-dependent DNA polymerase)-domain-containing protein</fullName>
    </submittedName>
</protein>
<dbReference type="InterPro" id="IPR013103">
    <property type="entry name" value="RVT_2"/>
</dbReference>
<accession>A0A8H7ZS16</accession>
<evidence type="ECO:0000313" key="3">
    <source>
        <dbReference type="EMBL" id="KAG5458578.1"/>
    </source>
</evidence>
<keyword evidence="3" id="KW-0548">Nucleotidyltransferase</keyword>
<evidence type="ECO:0000256" key="1">
    <source>
        <dbReference type="SAM" id="MobiDB-lite"/>
    </source>
</evidence>
<comment type="caution">
    <text evidence="3">The sequence shown here is derived from an EMBL/GenBank/DDBJ whole genome shotgun (WGS) entry which is preliminary data.</text>
</comment>
<feature type="domain" description="Reverse transcriptase Ty1/copia-type" evidence="2">
    <location>
        <begin position="121"/>
        <end position="344"/>
    </location>
</feature>
<dbReference type="AlphaFoldDB" id="A0A8H7ZS16"/>
<feature type="compositionally biased region" description="Acidic residues" evidence="1">
    <location>
        <begin position="1"/>
        <end position="12"/>
    </location>
</feature>
<dbReference type="PANTHER" id="PTHR11439:SF483">
    <property type="entry name" value="PEPTIDE SYNTHASE GLIP-LIKE, PUTATIVE (AFU_ORTHOLOGUE AFUA_3G12920)-RELATED"/>
    <property type="match status" value="1"/>
</dbReference>
<dbReference type="CDD" id="cd09272">
    <property type="entry name" value="RNase_HI_RT_Ty1"/>
    <property type="match status" value="1"/>
</dbReference>
<dbReference type="EMBL" id="JAEFCI010008261">
    <property type="protein sequence ID" value="KAG5458578.1"/>
    <property type="molecule type" value="Genomic_DNA"/>
</dbReference>
<keyword evidence="3" id="KW-0808">Transferase</keyword>
<dbReference type="PANTHER" id="PTHR11439">
    <property type="entry name" value="GAG-POL-RELATED RETROTRANSPOSON"/>
    <property type="match status" value="1"/>
</dbReference>
<feature type="region of interest" description="Disordered" evidence="1">
    <location>
        <begin position="1"/>
        <end position="34"/>
    </location>
</feature>
<evidence type="ECO:0000259" key="2">
    <source>
        <dbReference type="Pfam" id="PF07727"/>
    </source>
</evidence>
<feature type="non-terminal residue" evidence="3">
    <location>
        <position position="1"/>
    </location>
</feature>
<keyword evidence="3" id="KW-0695">RNA-directed DNA polymerase</keyword>
<proteinExistence type="predicted"/>
<name>A0A8H7ZS16_9FUNG</name>
<dbReference type="Pfam" id="PF07727">
    <property type="entry name" value="RVT_2"/>
    <property type="match status" value="1"/>
</dbReference>
<reference evidence="3 4" key="1">
    <citation type="journal article" name="Sci. Rep.">
        <title>Genome-scale phylogenetic analyses confirm Olpidium as the closest living zoosporic fungus to the non-flagellated, terrestrial fungi.</title>
        <authorList>
            <person name="Chang Y."/>
            <person name="Rochon D."/>
            <person name="Sekimoto S."/>
            <person name="Wang Y."/>
            <person name="Chovatia M."/>
            <person name="Sandor L."/>
            <person name="Salamov A."/>
            <person name="Grigoriev I.V."/>
            <person name="Stajich J.E."/>
            <person name="Spatafora J.W."/>
        </authorList>
    </citation>
    <scope>NUCLEOTIDE SEQUENCE [LARGE SCALE GENOMIC DNA]</scope>
    <source>
        <strain evidence="3">S191</strain>
    </source>
</reference>
<dbReference type="GO" id="GO:0003964">
    <property type="term" value="F:RNA-directed DNA polymerase activity"/>
    <property type="evidence" value="ECO:0007669"/>
    <property type="project" value="UniProtKB-KW"/>
</dbReference>